<comment type="caution">
    <text evidence="3">The sequence shown here is derived from an EMBL/GenBank/DDBJ whole genome shotgun (WGS) entry which is preliminary data.</text>
</comment>
<protein>
    <submittedName>
        <fullName evidence="3">Uncharacterized protein</fullName>
    </submittedName>
</protein>
<keyword evidence="2" id="KW-0732">Signal</keyword>
<dbReference type="InterPro" id="IPR038921">
    <property type="entry name" value="YOR389W-like"/>
</dbReference>
<dbReference type="EMBL" id="JAPQKH010000001">
    <property type="protein sequence ID" value="KAJ5115788.1"/>
    <property type="molecule type" value="Genomic_DNA"/>
</dbReference>
<accession>A0A9W9KRM1</accession>
<dbReference type="Proteomes" id="UP001149165">
    <property type="component" value="Unassembled WGS sequence"/>
</dbReference>
<gene>
    <name evidence="3" type="ORF">N7456_000136</name>
</gene>
<dbReference type="PANTHER" id="PTHR35204:SF1">
    <property type="entry name" value="ENTEROTOXIN"/>
    <property type="match status" value="1"/>
</dbReference>
<feature type="chain" id="PRO_5040900062" evidence="2">
    <location>
        <begin position="20"/>
        <end position="515"/>
    </location>
</feature>
<feature type="signal peptide" evidence="2">
    <location>
        <begin position="1"/>
        <end position="19"/>
    </location>
</feature>
<evidence type="ECO:0000313" key="3">
    <source>
        <dbReference type="EMBL" id="KAJ5115788.1"/>
    </source>
</evidence>
<feature type="compositionally biased region" description="Basic and acidic residues" evidence="1">
    <location>
        <begin position="115"/>
        <end position="138"/>
    </location>
</feature>
<name>A0A9W9KRM1_9EURO</name>
<feature type="region of interest" description="Disordered" evidence="1">
    <location>
        <begin position="248"/>
        <end position="275"/>
    </location>
</feature>
<feature type="region of interest" description="Disordered" evidence="1">
    <location>
        <begin position="495"/>
        <end position="515"/>
    </location>
</feature>
<dbReference type="AlphaFoldDB" id="A0A9W9KRM1"/>
<keyword evidence="4" id="KW-1185">Reference proteome</keyword>
<feature type="compositionally biased region" description="Basic and acidic residues" evidence="1">
    <location>
        <begin position="248"/>
        <end position="258"/>
    </location>
</feature>
<proteinExistence type="predicted"/>
<organism evidence="3 4">
    <name type="scientific">Penicillium angulare</name>
    <dbReference type="NCBI Taxonomy" id="116970"/>
    <lineage>
        <taxon>Eukaryota</taxon>
        <taxon>Fungi</taxon>
        <taxon>Dikarya</taxon>
        <taxon>Ascomycota</taxon>
        <taxon>Pezizomycotina</taxon>
        <taxon>Eurotiomycetes</taxon>
        <taxon>Eurotiomycetidae</taxon>
        <taxon>Eurotiales</taxon>
        <taxon>Aspergillaceae</taxon>
        <taxon>Penicillium</taxon>
    </lineage>
</organism>
<reference evidence="3" key="2">
    <citation type="journal article" date="2023" name="IMA Fungus">
        <title>Comparative genomic study of the Penicillium genus elucidates a diverse pangenome and 15 lateral gene transfer events.</title>
        <authorList>
            <person name="Petersen C."/>
            <person name="Sorensen T."/>
            <person name="Nielsen M.R."/>
            <person name="Sondergaard T.E."/>
            <person name="Sorensen J.L."/>
            <person name="Fitzpatrick D.A."/>
            <person name="Frisvad J.C."/>
            <person name="Nielsen K.L."/>
        </authorList>
    </citation>
    <scope>NUCLEOTIDE SEQUENCE</scope>
    <source>
        <strain evidence="3">IBT 30069</strain>
    </source>
</reference>
<feature type="compositionally biased region" description="Gly residues" evidence="1">
    <location>
        <begin position="259"/>
        <end position="272"/>
    </location>
</feature>
<evidence type="ECO:0000256" key="1">
    <source>
        <dbReference type="SAM" id="MobiDB-lite"/>
    </source>
</evidence>
<reference evidence="3" key="1">
    <citation type="submission" date="2022-11" db="EMBL/GenBank/DDBJ databases">
        <authorList>
            <person name="Petersen C."/>
        </authorList>
    </citation>
    <scope>NUCLEOTIDE SEQUENCE</scope>
    <source>
        <strain evidence="3">IBT 30069</strain>
    </source>
</reference>
<dbReference type="PANTHER" id="PTHR35204">
    <property type="entry name" value="YALI0A21131P"/>
    <property type="match status" value="1"/>
</dbReference>
<evidence type="ECO:0000313" key="4">
    <source>
        <dbReference type="Proteomes" id="UP001149165"/>
    </source>
</evidence>
<feature type="region of interest" description="Disordered" evidence="1">
    <location>
        <begin position="93"/>
        <end position="138"/>
    </location>
</feature>
<dbReference type="OrthoDB" id="10261782at2759"/>
<evidence type="ECO:0000256" key="2">
    <source>
        <dbReference type="SAM" id="SignalP"/>
    </source>
</evidence>
<sequence length="515" mass="57091">MRPHTTLFTACSLALSAAAGTTSVDATTKNANHIFNVIHDSMRQWGSSLHHNGVSFFLAVVPAGTQLYHGTSLSTPVNGTEWLAFEPEHSLVFARPHRGPPPRRPDEGEGGDGSWEGRHEDLRRDRHDRRDDQSSKDEDAKGYLHTYAAAKHLRLLYIDGMSAAKTDKGTLDSQDALLFDNTIDMNQAGKPGGPPGERERAIRACEMAQDDFAGRIDGILRMEAGFEIILCDFERDLVNVEIVEVASHESGNDRDGNGRKGPGGPGGPGGPDSSGWARAVASRYTGIGGGRVNLNYEHFVTAFSYDLDLFPEGSVHPRLNHLDQSDLQRIRKDITSTLLTHDPREFSWNWQATTDMIVLRYSDELSYLSSDKIETTEQLSKHINKLMAPFTDFRERNASAEADKCSSQFIPHTLKDVRDIAALAVHEVAHRVCSTLIEAAAEQDLVSAQKGIKSLMAYLDWTTWKECRGCQDNEICAVPIWPMGSIEDYEQPQCRDASNPYGNGGESYWGREPRH</sequence>